<dbReference type="OrthoDB" id="534815at2759"/>
<dbReference type="EMBL" id="JADFTS010000005">
    <property type="protein sequence ID" value="KAF9606334.1"/>
    <property type="molecule type" value="Genomic_DNA"/>
</dbReference>
<dbReference type="PANTHER" id="PTHR12205">
    <property type="entry name" value="CENTROMERE/KINETOCHORE PROTEIN ZW10"/>
    <property type="match status" value="1"/>
</dbReference>
<dbReference type="PANTHER" id="PTHR12205:SF0">
    <property type="entry name" value="CENTROMERE_KINETOCHORE PROTEIN ZW10 HOMOLOG"/>
    <property type="match status" value="1"/>
</dbReference>
<dbReference type="GO" id="GO:1990423">
    <property type="term" value="C:RZZ complex"/>
    <property type="evidence" value="ECO:0007669"/>
    <property type="project" value="TreeGrafter"/>
</dbReference>
<gene>
    <name evidence="2" type="ORF">IFM89_025002</name>
</gene>
<dbReference type="Proteomes" id="UP000631114">
    <property type="component" value="Unassembled WGS sequence"/>
</dbReference>
<dbReference type="AlphaFoldDB" id="A0A835HX22"/>
<feature type="domain" description="Centromere/kinetochore protein zw10 C-terminal" evidence="1">
    <location>
        <begin position="2"/>
        <end position="76"/>
    </location>
</feature>
<accession>A0A835HX22</accession>
<dbReference type="Pfam" id="PF20666">
    <property type="entry name" value="ZW10_C"/>
    <property type="match status" value="1"/>
</dbReference>
<reference evidence="2 3" key="1">
    <citation type="submission" date="2020-10" db="EMBL/GenBank/DDBJ databases">
        <title>The Coptis chinensis genome and diversification of protoberbering-type alkaloids.</title>
        <authorList>
            <person name="Wang B."/>
            <person name="Shu S."/>
            <person name="Song C."/>
            <person name="Liu Y."/>
        </authorList>
    </citation>
    <scope>NUCLEOTIDE SEQUENCE [LARGE SCALE GENOMIC DNA]</scope>
    <source>
        <strain evidence="2">HL-2020</strain>
        <tissue evidence="2">Leaf</tissue>
    </source>
</reference>
<sequence length="130" mass="14946">MKLEKQLNSINQVAIIVHNDCLFLSQEILGLAFQYRLDFPASLKEQAVFVDLAPRYGQMAGDILRRQIQLVNFNLKEAVDGADGFQNTHQMQQYECAKFSIDQVENFVKAIYTDSPLRKECLRRICSGSW</sequence>
<evidence type="ECO:0000313" key="2">
    <source>
        <dbReference type="EMBL" id="KAF9606334.1"/>
    </source>
</evidence>
<organism evidence="2 3">
    <name type="scientific">Coptis chinensis</name>
    <dbReference type="NCBI Taxonomy" id="261450"/>
    <lineage>
        <taxon>Eukaryota</taxon>
        <taxon>Viridiplantae</taxon>
        <taxon>Streptophyta</taxon>
        <taxon>Embryophyta</taxon>
        <taxon>Tracheophyta</taxon>
        <taxon>Spermatophyta</taxon>
        <taxon>Magnoliopsida</taxon>
        <taxon>Ranunculales</taxon>
        <taxon>Ranunculaceae</taxon>
        <taxon>Coptidoideae</taxon>
        <taxon>Coptis</taxon>
    </lineage>
</organism>
<dbReference type="GO" id="GO:0005737">
    <property type="term" value="C:cytoplasm"/>
    <property type="evidence" value="ECO:0007669"/>
    <property type="project" value="GOC"/>
</dbReference>
<keyword evidence="3" id="KW-1185">Reference proteome</keyword>
<comment type="caution">
    <text evidence="2">The sequence shown here is derived from an EMBL/GenBank/DDBJ whole genome shotgun (WGS) entry which is preliminary data.</text>
</comment>
<name>A0A835HX22_9MAGN</name>
<protein>
    <recommendedName>
        <fullName evidence="1">Centromere/kinetochore protein zw10 C-terminal domain-containing protein</fullName>
    </recommendedName>
</protein>
<dbReference type="InterPro" id="IPR048343">
    <property type="entry name" value="ZW10_C"/>
</dbReference>
<evidence type="ECO:0000259" key="1">
    <source>
        <dbReference type="Pfam" id="PF20666"/>
    </source>
</evidence>
<dbReference type="GO" id="GO:0006888">
    <property type="term" value="P:endoplasmic reticulum to Golgi vesicle-mediated transport"/>
    <property type="evidence" value="ECO:0007669"/>
    <property type="project" value="TreeGrafter"/>
</dbReference>
<evidence type="ECO:0000313" key="3">
    <source>
        <dbReference type="Proteomes" id="UP000631114"/>
    </source>
</evidence>
<proteinExistence type="predicted"/>
<dbReference type="GO" id="GO:0007094">
    <property type="term" value="P:mitotic spindle assembly checkpoint signaling"/>
    <property type="evidence" value="ECO:0007669"/>
    <property type="project" value="TreeGrafter"/>
</dbReference>